<dbReference type="Pfam" id="PF00828">
    <property type="entry name" value="Ribosomal_L27A"/>
    <property type="match status" value="1"/>
</dbReference>
<evidence type="ECO:0000313" key="9">
    <source>
        <dbReference type="Proteomes" id="UP000011778"/>
    </source>
</evidence>
<keyword evidence="2 4" id="KW-0689">Ribosomal protein</keyword>
<dbReference type="InterPro" id="IPR001196">
    <property type="entry name" value="Ribosomal_uL15_CS"/>
</dbReference>
<dbReference type="AlphaFoldDB" id="M3IPS5"/>
<evidence type="ECO:0000256" key="3">
    <source>
        <dbReference type="ARBA" id="ARBA00023274"/>
    </source>
</evidence>
<dbReference type="NCBIfam" id="TIGR01071">
    <property type="entry name" value="rplO_bact"/>
    <property type="match status" value="1"/>
</dbReference>
<evidence type="ECO:0000256" key="2">
    <source>
        <dbReference type="ARBA" id="ARBA00022980"/>
    </source>
</evidence>
<dbReference type="GO" id="GO:0022625">
    <property type="term" value="C:cytosolic large ribosomal subunit"/>
    <property type="evidence" value="ECO:0007669"/>
    <property type="project" value="TreeGrafter"/>
</dbReference>
<dbReference type="GO" id="GO:0006412">
    <property type="term" value="P:translation"/>
    <property type="evidence" value="ECO:0007669"/>
    <property type="project" value="UniProtKB-UniRule"/>
</dbReference>
<evidence type="ECO:0000256" key="4">
    <source>
        <dbReference type="HAMAP-Rule" id="MF_01341"/>
    </source>
</evidence>
<keyword evidence="3 4" id="KW-0687">Ribonucleoprotein</keyword>
<reference evidence="8 9" key="1">
    <citation type="submission" date="2013-02" db="EMBL/GenBank/DDBJ databases">
        <authorList>
            <person name="Harkins D.M."/>
            <person name="Durkin A.S."/>
            <person name="Brinkac L.M."/>
            <person name="Haft D.H."/>
            <person name="Selengut J.D."/>
            <person name="Sanka R."/>
            <person name="DePew J."/>
            <person name="Purushe J."/>
            <person name="Tulsiani S.M."/>
            <person name="Graham G.C."/>
            <person name="Burns M.-A."/>
            <person name="Dohnt M.F."/>
            <person name="Smythe L.D."/>
            <person name="McKay D.B."/>
            <person name="Craig S.B."/>
            <person name="Vinetz J.M."/>
            <person name="Sutton G.G."/>
            <person name="Nierman W.C."/>
            <person name="Fouts D.E."/>
        </authorList>
    </citation>
    <scope>NUCLEOTIDE SEQUENCE [LARGE SCALE GENOMIC DNA]</scope>
    <source>
        <strain evidence="8 9">LT2050</strain>
    </source>
</reference>
<accession>M3IPS5</accession>
<evidence type="ECO:0000256" key="1">
    <source>
        <dbReference type="ARBA" id="ARBA00007320"/>
    </source>
</evidence>
<comment type="caution">
    <text evidence="8">The sequence shown here is derived from an EMBL/GenBank/DDBJ whole genome shotgun (WGS) entry which is preliminary data.</text>
</comment>
<evidence type="ECO:0000313" key="8">
    <source>
        <dbReference type="EMBL" id="EMG23183.1"/>
    </source>
</evidence>
<feature type="region of interest" description="Disordered" evidence="6">
    <location>
        <begin position="1"/>
        <end position="62"/>
    </location>
</feature>
<dbReference type="EMBL" id="AFMD02000139">
    <property type="protein sequence ID" value="EMG23183.1"/>
    <property type="molecule type" value="Genomic_DNA"/>
</dbReference>
<dbReference type="InterPro" id="IPR030878">
    <property type="entry name" value="Ribosomal_uL15"/>
</dbReference>
<feature type="domain" description="Large ribosomal subunit protein uL15/eL18" evidence="7">
    <location>
        <begin position="99"/>
        <end position="165"/>
    </location>
</feature>
<comment type="function">
    <text evidence="4">Binds to the 23S rRNA.</text>
</comment>
<keyword evidence="4" id="KW-0694">RNA-binding</keyword>
<sequence>MKKERLEQASAFGKDRVKKKKNTDTSSNLIPVPKGATKEKKRVGRGPGSKVGKTAGRGSKGQYARNTVRRGFEGGQMPIHRRLPKRGFTSKFHKEFYPVNLRDIEKSGLTGNIDAKIMVQSKILDKETTLFKILGTGEIKKAIHVIADGFSQSAKEKIEKAGGSIKLRAELKLATSETKNKSKSIHADNI</sequence>
<comment type="similarity">
    <text evidence="1 4 5">Belongs to the universal ribosomal protein uL15 family.</text>
</comment>
<protein>
    <recommendedName>
        <fullName evidence="4">Large ribosomal subunit protein uL15</fullName>
    </recommendedName>
</protein>
<dbReference type="PANTHER" id="PTHR12934">
    <property type="entry name" value="50S RIBOSOMAL PROTEIN L15"/>
    <property type="match status" value="1"/>
</dbReference>
<dbReference type="HAMAP" id="MF_01341">
    <property type="entry name" value="Ribosomal_uL15"/>
    <property type="match status" value="1"/>
</dbReference>
<dbReference type="InterPro" id="IPR036227">
    <property type="entry name" value="Ribosomal_uL15/eL18_sf"/>
</dbReference>
<dbReference type="GO" id="GO:0019843">
    <property type="term" value="F:rRNA binding"/>
    <property type="evidence" value="ECO:0007669"/>
    <property type="project" value="UniProtKB-UniRule"/>
</dbReference>
<dbReference type="Gene3D" id="3.100.10.10">
    <property type="match status" value="1"/>
</dbReference>
<dbReference type="SUPFAM" id="SSF52080">
    <property type="entry name" value="Ribosomal proteins L15p and L18e"/>
    <property type="match status" value="1"/>
</dbReference>
<name>M3IPS5_LEPIT</name>
<evidence type="ECO:0000256" key="6">
    <source>
        <dbReference type="SAM" id="MobiDB-lite"/>
    </source>
</evidence>
<comment type="subunit">
    <text evidence="4">Part of the 50S ribosomal subunit.</text>
</comment>
<proteinExistence type="inferred from homology"/>
<evidence type="ECO:0000256" key="5">
    <source>
        <dbReference type="RuleBase" id="RU003888"/>
    </source>
</evidence>
<dbReference type="PROSITE" id="PS00475">
    <property type="entry name" value="RIBOSOMAL_L15"/>
    <property type="match status" value="1"/>
</dbReference>
<dbReference type="InterPro" id="IPR005749">
    <property type="entry name" value="Ribosomal_uL15_bac-type"/>
</dbReference>
<gene>
    <name evidence="4 8" type="primary">rplO</name>
    <name evidence="8" type="ORF">LEP1GSC150_1803</name>
</gene>
<keyword evidence="4" id="KW-0699">rRNA-binding</keyword>
<dbReference type="PANTHER" id="PTHR12934:SF11">
    <property type="entry name" value="LARGE RIBOSOMAL SUBUNIT PROTEIN UL15M"/>
    <property type="match status" value="1"/>
</dbReference>
<dbReference type="Proteomes" id="UP000011778">
    <property type="component" value="Unassembled WGS sequence"/>
</dbReference>
<evidence type="ECO:0000259" key="7">
    <source>
        <dbReference type="Pfam" id="PF00828"/>
    </source>
</evidence>
<organism evidence="8 9">
    <name type="scientific">Leptospira interrogans serovar Copenhageni str. LT2050</name>
    <dbReference type="NCBI Taxonomy" id="1001598"/>
    <lineage>
        <taxon>Bacteria</taxon>
        <taxon>Pseudomonadati</taxon>
        <taxon>Spirochaetota</taxon>
        <taxon>Spirochaetia</taxon>
        <taxon>Leptospirales</taxon>
        <taxon>Leptospiraceae</taxon>
        <taxon>Leptospira</taxon>
    </lineage>
</organism>
<dbReference type="InterPro" id="IPR021131">
    <property type="entry name" value="Ribosomal_uL15/eL18"/>
</dbReference>
<dbReference type="GO" id="GO:0003735">
    <property type="term" value="F:structural constituent of ribosome"/>
    <property type="evidence" value="ECO:0007669"/>
    <property type="project" value="InterPro"/>
</dbReference>